<dbReference type="KEGG" id="amin:AUMI_113790"/>
<accession>A0A173LZH9</accession>
<reference evidence="1 2" key="1">
    <citation type="journal article" date="2016" name="Genome Announc.">
        <title>Complete Genome Sequence of Aurantimicrobium minutum Type Strain KNCT, a Planktonic Ultramicrobacterium Isolated from River Water.</title>
        <authorList>
            <person name="Nakai R."/>
            <person name="Fujisawa T."/>
            <person name="Nakamura Y."/>
            <person name="Nishide H."/>
            <person name="Uchiyama I."/>
            <person name="Baba T."/>
            <person name="Toyoda A."/>
            <person name="Fujiyama A."/>
            <person name="Naganuma T."/>
            <person name="Niki H."/>
        </authorList>
    </citation>
    <scope>NUCLEOTIDE SEQUENCE [LARGE SCALE GENOMIC DNA]</scope>
    <source>
        <strain evidence="1 2">KNC</strain>
    </source>
</reference>
<sequence length="90" mass="10559">MTGLFSPATASLYFTTSLMCSDYADHMSSREVRDKKGNLRRKLVEMPADVKQALEHRGLRADYDHRPAYQRNDYLAWITRAVRPEIRQKR</sequence>
<evidence type="ECO:0000313" key="1">
    <source>
        <dbReference type="EMBL" id="BAU99921.1"/>
    </source>
</evidence>
<name>A0A173LZH9_9MICO</name>
<gene>
    <name evidence="1" type="ORF">AUMI_113790</name>
</gene>
<dbReference type="Pfam" id="PF13376">
    <property type="entry name" value="OmdA"/>
    <property type="match status" value="1"/>
</dbReference>
<evidence type="ECO:0000313" key="2">
    <source>
        <dbReference type="Proteomes" id="UP000243847"/>
    </source>
</evidence>
<proteinExistence type="predicted"/>
<dbReference type="AlphaFoldDB" id="A0A173LZH9"/>
<organism evidence="1 2">
    <name type="scientific">Aurantimicrobium minutum</name>
    <dbReference type="NCBI Taxonomy" id="708131"/>
    <lineage>
        <taxon>Bacteria</taxon>
        <taxon>Bacillati</taxon>
        <taxon>Actinomycetota</taxon>
        <taxon>Actinomycetes</taxon>
        <taxon>Micrococcales</taxon>
        <taxon>Microbacteriaceae</taxon>
        <taxon>Aurantimicrobium</taxon>
    </lineage>
</organism>
<dbReference type="EMBL" id="AP017457">
    <property type="protein sequence ID" value="BAU99921.1"/>
    <property type="molecule type" value="Genomic_DNA"/>
</dbReference>
<dbReference type="Proteomes" id="UP000243847">
    <property type="component" value="Chromosome sequence1"/>
</dbReference>
<protein>
    <submittedName>
        <fullName evidence="1">Uncharacterized protein</fullName>
    </submittedName>
</protein>